<accession>A0ABV8HMJ3</accession>
<dbReference type="SUPFAM" id="SSF56784">
    <property type="entry name" value="HAD-like"/>
    <property type="match status" value="1"/>
</dbReference>
<dbReference type="Gene3D" id="3.40.50.1000">
    <property type="entry name" value="HAD superfamily/HAD-like"/>
    <property type="match status" value="1"/>
</dbReference>
<feature type="compositionally biased region" description="Low complexity" evidence="1">
    <location>
        <begin position="241"/>
        <end position="250"/>
    </location>
</feature>
<proteinExistence type="predicted"/>
<dbReference type="EMBL" id="JBHSBB010000010">
    <property type="protein sequence ID" value="MFC4032398.1"/>
    <property type="molecule type" value="Genomic_DNA"/>
</dbReference>
<name>A0ABV8HMJ3_9ACTN</name>
<dbReference type="Proteomes" id="UP001595765">
    <property type="component" value="Unassembled WGS sequence"/>
</dbReference>
<dbReference type="GO" id="GO:0016787">
    <property type="term" value="F:hydrolase activity"/>
    <property type="evidence" value="ECO:0007669"/>
    <property type="project" value="UniProtKB-KW"/>
</dbReference>
<dbReference type="InterPro" id="IPR036412">
    <property type="entry name" value="HAD-like_sf"/>
</dbReference>
<evidence type="ECO:0000313" key="3">
    <source>
        <dbReference type="Proteomes" id="UP001595765"/>
    </source>
</evidence>
<dbReference type="RefSeq" id="WP_386429332.1">
    <property type="nucleotide sequence ID" value="NZ_JBHSBB010000010.1"/>
</dbReference>
<evidence type="ECO:0000256" key="1">
    <source>
        <dbReference type="SAM" id="MobiDB-lite"/>
    </source>
</evidence>
<sequence>MPGFSGIALDVGGVIYYDEPFELTWLQEMFDRASAGDTAITLDVFLRHIERFYRQDGSTRPWRAPGYWDPVAAESWAAVRTAWAEIAQEIPGARRAVRDIAARFPTVVVANQPPECLDVLDRWGLTGVLRAVLLDSLTGVAKPDPGLLDLGRARLGLRSAEVLMVGNRVDHDIRPALALGCGAVFIRGDSAYRPPAGVHPELVAGYERWRAIRTAPPGPGEAVAIVSSLAELAERTERAASAEPTASAAPGDAGPTAAESTAASRVRGSGRR</sequence>
<dbReference type="InterPro" id="IPR023214">
    <property type="entry name" value="HAD_sf"/>
</dbReference>
<feature type="region of interest" description="Disordered" evidence="1">
    <location>
        <begin position="236"/>
        <end position="272"/>
    </location>
</feature>
<comment type="caution">
    <text evidence="2">The sequence shown here is derived from an EMBL/GenBank/DDBJ whole genome shotgun (WGS) entry which is preliminary data.</text>
</comment>
<protein>
    <submittedName>
        <fullName evidence="2">HAD family hydrolase</fullName>
        <ecNumber evidence="2">3.1.3.-</ecNumber>
    </submittedName>
</protein>
<reference evidence="3" key="1">
    <citation type="journal article" date="2019" name="Int. J. Syst. Evol. Microbiol.">
        <title>The Global Catalogue of Microorganisms (GCM) 10K type strain sequencing project: providing services to taxonomists for standard genome sequencing and annotation.</title>
        <authorList>
            <consortium name="The Broad Institute Genomics Platform"/>
            <consortium name="The Broad Institute Genome Sequencing Center for Infectious Disease"/>
            <person name="Wu L."/>
            <person name="Ma J."/>
        </authorList>
    </citation>
    <scope>NUCLEOTIDE SEQUENCE [LARGE SCALE GENOMIC DNA]</scope>
    <source>
        <strain evidence="3">CGMCC 4.7237</strain>
    </source>
</reference>
<gene>
    <name evidence="2" type="ORF">ACFO3J_13005</name>
</gene>
<dbReference type="Pfam" id="PF00702">
    <property type="entry name" value="Hydrolase"/>
    <property type="match status" value="1"/>
</dbReference>
<evidence type="ECO:0000313" key="2">
    <source>
        <dbReference type="EMBL" id="MFC4032398.1"/>
    </source>
</evidence>
<keyword evidence="2" id="KW-0378">Hydrolase</keyword>
<organism evidence="2 3">
    <name type="scientific">Streptomyces polygonati</name>
    <dbReference type="NCBI Taxonomy" id="1617087"/>
    <lineage>
        <taxon>Bacteria</taxon>
        <taxon>Bacillati</taxon>
        <taxon>Actinomycetota</taxon>
        <taxon>Actinomycetes</taxon>
        <taxon>Kitasatosporales</taxon>
        <taxon>Streptomycetaceae</taxon>
        <taxon>Streptomyces</taxon>
    </lineage>
</organism>
<keyword evidence="3" id="KW-1185">Reference proteome</keyword>
<dbReference type="EC" id="3.1.3.-" evidence="2"/>